<proteinExistence type="predicted"/>
<sequence length="435" mass="45425">MARVPAKLKRHLPASFLGPSAGVYPLAAGVGSRHTRVALFSHDTQGLGHVRRNSLVAGAIVADQPDTDVLLIAGAPEVAALPLPPRTEVVTIPTLHKAPTGAYSARVLSTSLDDVLAMREAVVDAALSTFAPDLLIVDKVARGVGGELDRPLSHVRAQHGTSTVLGLRDVLDGVDQTRREWALTRTDEAIADLYDDVWVYGDPAIFDPAVAYGWPAATSSKVRYTGYLARGRSAVVGLSRANGAPTAEDVDSPFVLCLVGGGQDGAALARAFAGASFPRGHVGVLITGPYMDRGVLGELVASASRRPDLVVLEFVADVPAFVERAAATVSMAGYNSVCELLPVGRPALLLPRTVPRVEQALRAEQLRKAGLVDVLGADPDPSNIGGWLSTALTRPRRAHAAVDLDGLARLPRLAAELIAEAPGTARTEAGHAGSV</sequence>
<dbReference type="SUPFAM" id="SSF53756">
    <property type="entry name" value="UDP-Glycosyltransferase/glycogen phosphorylase"/>
    <property type="match status" value="1"/>
</dbReference>
<gene>
    <name evidence="1" type="ORF">K1X13_17955</name>
</gene>
<organism evidence="1 2">
    <name type="scientific">Nocardioides jiangsuensis</name>
    <dbReference type="NCBI Taxonomy" id="2866161"/>
    <lineage>
        <taxon>Bacteria</taxon>
        <taxon>Bacillati</taxon>
        <taxon>Actinomycetota</taxon>
        <taxon>Actinomycetes</taxon>
        <taxon>Propionibacteriales</taxon>
        <taxon>Nocardioidaceae</taxon>
        <taxon>Nocardioides</taxon>
    </lineage>
</organism>
<dbReference type="EMBL" id="JAIEZQ010000003">
    <property type="protein sequence ID" value="MBY9076719.1"/>
    <property type="molecule type" value="Genomic_DNA"/>
</dbReference>
<comment type="caution">
    <text evidence="1">The sequence shown here is derived from an EMBL/GenBank/DDBJ whole genome shotgun (WGS) entry which is preliminary data.</text>
</comment>
<evidence type="ECO:0000313" key="1">
    <source>
        <dbReference type="EMBL" id="MBY9076719.1"/>
    </source>
</evidence>
<protein>
    <recommendedName>
        <fullName evidence="3">Glycosyltransferase</fullName>
    </recommendedName>
</protein>
<keyword evidence="2" id="KW-1185">Reference proteome</keyword>
<dbReference type="PANTHER" id="PTHR21015:SF28">
    <property type="entry name" value="SLL1722 PROTEIN"/>
    <property type="match status" value="1"/>
</dbReference>
<evidence type="ECO:0008006" key="3">
    <source>
        <dbReference type="Google" id="ProtNLM"/>
    </source>
</evidence>
<evidence type="ECO:0000313" key="2">
    <source>
        <dbReference type="Proteomes" id="UP000754710"/>
    </source>
</evidence>
<reference evidence="1 2" key="1">
    <citation type="submission" date="2021-08" db="EMBL/GenBank/DDBJ databases">
        <title>Nocardioides bacterium WL0053 sp. nov., isolated from the sediment.</title>
        <authorList>
            <person name="Wang L."/>
            <person name="Zhang D."/>
            <person name="Zhang A."/>
        </authorList>
    </citation>
    <scope>NUCLEOTIDE SEQUENCE [LARGE SCALE GENOMIC DNA]</scope>
    <source>
        <strain evidence="1 2">WL0053</strain>
    </source>
</reference>
<dbReference type="Proteomes" id="UP000754710">
    <property type="component" value="Unassembled WGS sequence"/>
</dbReference>
<dbReference type="PANTHER" id="PTHR21015">
    <property type="entry name" value="UDP-N-ACETYLGLUCOSAMINE--N-ACETYLMURAMYL-(PENTAPEPTIDE) PYROPHOSPHORYL-UNDECAPRENOL N-ACETYLGLUCOSAMINE TRANSFERASE 1"/>
    <property type="match status" value="1"/>
</dbReference>
<dbReference type="Gene3D" id="3.40.50.2000">
    <property type="entry name" value="Glycogen Phosphorylase B"/>
    <property type="match status" value="1"/>
</dbReference>
<name>A0ABS7RQE8_9ACTN</name>
<accession>A0ABS7RQE8</accession>
<dbReference type="RefSeq" id="WP_221026506.1">
    <property type="nucleotide sequence ID" value="NZ_JAIEZQ010000003.1"/>
</dbReference>